<protein>
    <recommendedName>
        <fullName evidence="10">Elongation of very long chain fatty acids protein</fullName>
        <ecNumber evidence="10">2.3.1.199</ecNumber>
    </recommendedName>
    <alternativeName>
        <fullName evidence="10">Very-long-chain 3-oxoacyl-CoA synthase</fullName>
    </alternativeName>
</protein>
<keyword evidence="6 10" id="KW-1133">Transmembrane helix</keyword>
<keyword evidence="12" id="KW-1185">Reference proteome</keyword>
<keyword evidence="2 10" id="KW-0444">Lipid biosynthesis</keyword>
<evidence type="ECO:0000313" key="12">
    <source>
        <dbReference type="Proteomes" id="UP000410492"/>
    </source>
</evidence>
<evidence type="ECO:0000256" key="4">
    <source>
        <dbReference type="ARBA" id="ARBA00022692"/>
    </source>
</evidence>
<keyword evidence="8 10" id="KW-0472">Membrane</keyword>
<sequence>MAAVVRYYEDFMRKKADPRVQHWTLMASPLPTLMISALYLLTVLVVLPIYMKNRKPYKLTTIIRYYNIFQIVSCIYIIYVISTAGWVQGELSLGCQPVDYSNSPTALQMAAGFYYIYLLKMVELIETVFFCLRKKFNQVTGLHIYHHASTFCLTYIGCRFVAGGMASVPLVVNSFIHILMYAYYYMSSFGPAWQKKLAPWKPKLTMLQMVQFTLLIIHALSSLTPNCQVPRTLLMIYIPNVVVIFKMFYDFYQKSYTAKQQDNVKSKPKNNHKKSAKAA</sequence>
<dbReference type="GO" id="GO:0034626">
    <property type="term" value="P:fatty acid elongation, polyunsaturated fatty acid"/>
    <property type="evidence" value="ECO:0007669"/>
    <property type="project" value="TreeGrafter"/>
</dbReference>
<evidence type="ECO:0000256" key="8">
    <source>
        <dbReference type="ARBA" id="ARBA00023136"/>
    </source>
</evidence>
<feature type="transmembrane region" description="Helical" evidence="10">
    <location>
        <begin position="206"/>
        <end position="223"/>
    </location>
</feature>
<proteinExistence type="inferred from homology"/>
<dbReference type="Pfam" id="PF01151">
    <property type="entry name" value="ELO"/>
    <property type="match status" value="1"/>
</dbReference>
<dbReference type="GO" id="GO:0009922">
    <property type="term" value="F:fatty acid elongase activity"/>
    <property type="evidence" value="ECO:0007669"/>
    <property type="project" value="UniProtKB-EC"/>
</dbReference>
<comment type="subcellular location">
    <subcellularLocation>
        <location evidence="1">Membrane</location>
        <topology evidence="1">Multi-pass membrane protein</topology>
    </subcellularLocation>
</comment>
<comment type="catalytic activity">
    <reaction evidence="10">
        <text>a very-long-chain acyl-CoA + malonyl-CoA + H(+) = a very-long-chain 3-oxoacyl-CoA + CO2 + CoA</text>
        <dbReference type="Rhea" id="RHEA:32727"/>
        <dbReference type="ChEBI" id="CHEBI:15378"/>
        <dbReference type="ChEBI" id="CHEBI:16526"/>
        <dbReference type="ChEBI" id="CHEBI:57287"/>
        <dbReference type="ChEBI" id="CHEBI:57384"/>
        <dbReference type="ChEBI" id="CHEBI:90725"/>
        <dbReference type="ChEBI" id="CHEBI:90736"/>
        <dbReference type="EC" id="2.3.1.199"/>
    </reaction>
</comment>
<dbReference type="GO" id="GO:0005789">
    <property type="term" value="C:endoplasmic reticulum membrane"/>
    <property type="evidence" value="ECO:0007669"/>
    <property type="project" value="TreeGrafter"/>
</dbReference>
<dbReference type="AlphaFoldDB" id="A0A653BPV2"/>
<evidence type="ECO:0000256" key="10">
    <source>
        <dbReference type="RuleBase" id="RU361115"/>
    </source>
</evidence>
<evidence type="ECO:0000256" key="6">
    <source>
        <dbReference type="ARBA" id="ARBA00022989"/>
    </source>
</evidence>
<feature type="transmembrane region" description="Helical" evidence="10">
    <location>
        <begin position="229"/>
        <end position="249"/>
    </location>
</feature>
<feature type="transmembrane region" description="Helical" evidence="10">
    <location>
        <begin position="63"/>
        <end position="87"/>
    </location>
</feature>
<dbReference type="GO" id="GO:0019367">
    <property type="term" value="P:fatty acid elongation, saturated fatty acid"/>
    <property type="evidence" value="ECO:0007669"/>
    <property type="project" value="TreeGrafter"/>
</dbReference>
<keyword evidence="3 10" id="KW-0808">Transferase</keyword>
<evidence type="ECO:0000256" key="1">
    <source>
        <dbReference type="ARBA" id="ARBA00004141"/>
    </source>
</evidence>
<dbReference type="InterPro" id="IPR002076">
    <property type="entry name" value="ELO_fam"/>
</dbReference>
<evidence type="ECO:0000256" key="5">
    <source>
        <dbReference type="ARBA" id="ARBA00022832"/>
    </source>
</evidence>
<accession>A0A653BPV2</accession>
<comment type="similarity">
    <text evidence="10">Belongs to the ELO family.</text>
</comment>
<keyword evidence="4 10" id="KW-0812">Transmembrane</keyword>
<name>A0A653BPV2_CALMS</name>
<evidence type="ECO:0000256" key="2">
    <source>
        <dbReference type="ARBA" id="ARBA00022516"/>
    </source>
</evidence>
<dbReference type="OrthoDB" id="434092at2759"/>
<dbReference type="GO" id="GO:0042761">
    <property type="term" value="P:very long-chain fatty acid biosynthetic process"/>
    <property type="evidence" value="ECO:0007669"/>
    <property type="project" value="TreeGrafter"/>
</dbReference>
<keyword evidence="9 10" id="KW-0275">Fatty acid biosynthesis</keyword>
<evidence type="ECO:0000256" key="9">
    <source>
        <dbReference type="ARBA" id="ARBA00023160"/>
    </source>
</evidence>
<gene>
    <name evidence="11" type="ORF">CALMAC_LOCUS2825</name>
</gene>
<keyword evidence="5 10" id="KW-0276">Fatty acid metabolism</keyword>
<dbReference type="GO" id="GO:0030148">
    <property type="term" value="P:sphingolipid biosynthetic process"/>
    <property type="evidence" value="ECO:0007669"/>
    <property type="project" value="TreeGrafter"/>
</dbReference>
<keyword evidence="7 10" id="KW-0443">Lipid metabolism</keyword>
<dbReference type="Proteomes" id="UP000410492">
    <property type="component" value="Unassembled WGS sequence"/>
</dbReference>
<feature type="transmembrane region" description="Helical" evidence="10">
    <location>
        <begin position="168"/>
        <end position="186"/>
    </location>
</feature>
<reference evidence="11 12" key="1">
    <citation type="submission" date="2019-01" db="EMBL/GenBank/DDBJ databases">
        <authorList>
            <person name="Sayadi A."/>
        </authorList>
    </citation>
    <scope>NUCLEOTIDE SEQUENCE [LARGE SCALE GENOMIC DNA]</scope>
</reference>
<evidence type="ECO:0000256" key="7">
    <source>
        <dbReference type="ARBA" id="ARBA00023098"/>
    </source>
</evidence>
<feature type="transmembrane region" description="Helical" evidence="10">
    <location>
        <begin position="33"/>
        <end position="51"/>
    </location>
</feature>
<organism evidence="11 12">
    <name type="scientific">Callosobruchus maculatus</name>
    <name type="common">Southern cowpea weevil</name>
    <name type="synonym">Pulse bruchid</name>
    <dbReference type="NCBI Taxonomy" id="64391"/>
    <lineage>
        <taxon>Eukaryota</taxon>
        <taxon>Metazoa</taxon>
        <taxon>Ecdysozoa</taxon>
        <taxon>Arthropoda</taxon>
        <taxon>Hexapoda</taxon>
        <taxon>Insecta</taxon>
        <taxon>Pterygota</taxon>
        <taxon>Neoptera</taxon>
        <taxon>Endopterygota</taxon>
        <taxon>Coleoptera</taxon>
        <taxon>Polyphaga</taxon>
        <taxon>Cucujiformia</taxon>
        <taxon>Chrysomeloidea</taxon>
        <taxon>Chrysomelidae</taxon>
        <taxon>Bruchinae</taxon>
        <taxon>Bruchini</taxon>
        <taxon>Callosobruchus</taxon>
    </lineage>
</organism>
<feature type="transmembrane region" description="Helical" evidence="10">
    <location>
        <begin position="107"/>
        <end position="132"/>
    </location>
</feature>
<dbReference type="EC" id="2.3.1.199" evidence="10"/>
<evidence type="ECO:0000256" key="3">
    <source>
        <dbReference type="ARBA" id="ARBA00022679"/>
    </source>
</evidence>
<dbReference type="GO" id="GO:0034625">
    <property type="term" value="P:fatty acid elongation, monounsaturated fatty acid"/>
    <property type="evidence" value="ECO:0007669"/>
    <property type="project" value="TreeGrafter"/>
</dbReference>
<dbReference type="EMBL" id="CAACVG010003589">
    <property type="protein sequence ID" value="VEN37631.1"/>
    <property type="molecule type" value="Genomic_DNA"/>
</dbReference>
<dbReference type="PANTHER" id="PTHR11157">
    <property type="entry name" value="FATTY ACID ACYL TRANSFERASE-RELATED"/>
    <property type="match status" value="1"/>
</dbReference>
<evidence type="ECO:0000313" key="11">
    <source>
        <dbReference type="EMBL" id="VEN37631.1"/>
    </source>
</evidence>
<dbReference type="PANTHER" id="PTHR11157:SF113">
    <property type="entry name" value="ELONGATION OF VERY LONG CHAIN FATTY ACIDS PROTEIN"/>
    <property type="match status" value="1"/>
</dbReference>